<dbReference type="OrthoDB" id="2757158at2759"/>
<dbReference type="AlphaFoldDB" id="A0A5C2SD71"/>
<dbReference type="EMBL" id="ML122261">
    <property type="protein sequence ID" value="RPD61621.1"/>
    <property type="molecule type" value="Genomic_DNA"/>
</dbReference>
<evidence type="ECO:0000313" key="2">
    <source>
        <dbReference type="EMBL" id="RPD61621.1"/>
    </source>
</evidence>
<sequence>MTWLSRSGEQDWDRRETSITYTYAYQPGRNIQVPPPITGHSAQTQTRVPVATATNPAGCMAGESPVSASTSTASARGGEPSSATDDLNQHIATEASNTTAGPTERQYHPMSNHADGLPSGSGQQQPSEGQQPAQNEAQNASSPGIPPATSATQPAGPSHGTGAPSGERQRGMGVGATNPTATEAVKTEKIKCQNKNRINLRRHENKIPKTDRYTEWYSSYTRDPLAEPPAVRRVPGMLFVHRHKHETEPKWAIQVWMFSRGEGAQGATRKGLFLLQNHDGRPEGEWVRVRPGHKHPDLPGYVLHLRETGEPSWVKASTAKAYRSRGQADS</sequence>
<feature type="compositionally biased region" description="Low complexity" evidence="1">
    <location>
        <begin position="118"/>
        <end position="134"/>
    </location>
</feature>
<feature type="region of interest" description="Disordered" evidence="1">
    <location>
        <begin position="97"/>
        <end position="185"/>
    </location>
</feature>
<reference evidence="2" key="1">
    <citation type="journal article" date="2018" name="Genome Biol. Evol.">
        <title>Genomics and development of Lentinus tigrinus, a white-rot wood-decaying mushroom with dimorphic fruiting bodies.</title>
        <authorList>
            <person name="Wu B."/>
            <person name="Xu Z."/>
            <person name="Knudson A."/>
            <person name="Carlson A."/>
            <person name="Chen N."/>
            <person name="Kovaka S."/>
            <person name="LaButti K."/>
            <person name="Lipzen A."/>
            <person name="Pennachio C."/>
            <person name="Riley R."/>
            <person name="Schakwitz W."/>
            <person name="Umezawa K."/>
            <person name="Ohm R.A."/>
            <person name="Grigoriev I.V."/>
            <person name="Nagy L.G."/>
            <person name="Gibbons J."/>
            <person name="Hibbett D."/>
        </authorList>
    </citation>
    <scope>NUCLEOTIDE SEQUENCE [LARGE SCALE GENOMIC DNA]</scope>
    <source>
        <strain evidence="2">ALCF2SS1-6</strain>
    </source>
</reference>
<feature type="region of interest" description="Disordered" evidence="1">
    <location>
        <begin position="55"/>
        <end position="85"/>
    </location>
</feature>
<protein>
    <submittedName>
        <fullName evidence="2">Uncharacterized protein</fullName>
    </submittedName>
</protein>
<evidence type="ECO:0000313" key="3">
    <source>
        <dbReference type="Proteomes" id="UP000313359"/>
    </source>
</evidence>
<gene>
    <name evidence="2" type="ORF">L227DRAFT_55725</name>
</gene>
<evidence type="ECO:0000256" key="1">
    <source>
        <dbReference type="SAM" id="MobiDB-lite"/>
    </source>
</evidence>
<dbReference type="Proteomes" id="UP000313359">
    <property type="component" value="Unassembled WGS sequence"/>
</dbReference>
<organism evidence="2 3">
    <name type="scientific">Lentinus tigrinus ALCF2SS1-6</name>
    <dbReference type="NCBI Taxonomy" id="1328759"/>
    <lineage>
        <taxon>Eukaryota</taxon>
        <taxon>Fungi</taxon>
        <taxon>Dikarya</taxon>
        <taxon>Basidiomycota</taxon>
        <taxon>Agaricomycotina</taxon>
        <taxon>Agaricomycetes</taxon>
        <taxon>Polyporales</taxon>
        <taxon>Polyporaceae</taxon>
        <taxon>Lentinus</taxon>
    </lineage>
</organism>
<keyword evidence="3" id="KW-1185">Reference proteome</keyword>
<name>A0A5C2SD71_9APHY</name>
<accession>A0A5C2SD71</accession>
<proteinExistence type="predicted"/>